<keyword evidence="4" id="KW-1185">Reference proteome</keyword>
<gene>
    <name evidence="3" type="ORF">DEJ47_21565</name>
</gene>
<feature type="signal peptide" evidence="2">
    <location>
        <begin position="1"/>
        <end position="28"/>
    </location>
</feature>
<sequence length="307" mass="31892">MHRPAQRKRQLRSRLLVCAAAVPVILVAGCSSDSGSDSGSDASKKDSGAKASASAKSGDESESVEKAAYAKLPEPCDVLSKKTLEDLVPQAKDKSGKAGTSSDTALRGSCSWDSLDNNGVDGSQFRWLRVSLMRFESDASLGSGAKRAQDSFAKQVADAQATKDAKNVKAEPVQGVGEQATLVRYDLKKDKDTFKQQTFVTRVENAVITVDFNGAGLAGDKTPDAGKLGKDAQKAAKEAADAVVAANGGGGKASSGASEKPKTDDKKSDDKNSEDAKSDDKKSDDATSDDSTADDSDAKKKSGSSKS</sequence>
<evidence type="ECO:0000313" key="4">
    <source>
        <dbReference type="Proteomes" id="UP000323046"/>
    </source>
</evidence>
<organism evidence="3 4">
    <name type="scientific">Streptomyces venezuelae</name>
    <dbReference type="NCBI Taxonomy" id="54571"/>
    <lineage>
        <taxon>Bacteria</taxon>
        <taxon>Bacillati</taxon>
        <taxon>Actinomycetota</taxon>
        <taxon>Actinomycetes</taxon>
        <taxon>Kitasatosporales</taxon>
        <taxon>Streptomycetaceae</taxon>
        <taxon>Streptomyces</taxon>
    </lineage>
</organism>
<feature type="region of interest" description="Disordered" evidence="1">
    <location>
        <begin position="214"/>
        <end position="307"/>
    </location>
</feature>
<feature type="chain" id="PRO_5039694792" evidence="2">
    <location>
        <begin position="29"/>
        <end position="307"/>
    </location>
</feature>
<evidence type="ECO:0000256" key="1">
    <source>
        <dbReference type="SAM" id="MobiDB-lite"/>
    </source>
</evidence>
<dbReference type="OrthoDB" id="4333909at2"/>
<feature type="region of interest" description="Disordered" evidence="1">
    <location>
        <begin position="30"/>
        <end position="67"/>
    </location>
</feature>
<feature type="compositionally biased region" description="Basic and acidic residues" evidence="1">
    <location>
        <begin position="221"/>
        <end position="240"/>
    </location>
</feature>
<dbReference type="PROSITE" id="PS51257">
    <property type="entry name" value="PROKAR_LIPOPROTEIN"/>
    <property type="match status" value="1"/>
</dbReference>
<dbReference type="InterPro" id="IPR024520">
    <property type="entry name" value="DUF3558"/>
</dbReference>
<feature type="compositionally biased region" description="Acidic residues" evidence="1">
    <location>
        <begin position="286"/>
        <end position="295"/>
    </location>
</feature>
<feature type="compositionally biased region" description="Basic and acidic residues" evidence="1">
    <location>
        <begin position="259"/>
        <end position="285"/>
    </location>
</feature>
<evidence type="ECO:0000256" key="2">
    <source>
        <dbReference type="SAM" id="SignalP"/>
    </source>
</evidence>
<dbReference type="RefSeq" id="WP_150170747.1">
    <property type="nucleotide sequence ID" value="NZ_CP029193.1"/>
</dbReference>
<dbReference type="Proteomes" id="UP000323046">
    <property type="component" value="Chromosome"/>
</dbReference>
<name>A0A5P2BFD1_STRVZ</name>
<feature type="compositionally biased region" description="Low complexity" evidence="1">
    <location>
        <begin position="31"/>
        <end position="41"/>
    </location>
</feature>
<dbReference type="EMBL" id="CP029193">
    <property type="protein sequence ID" value="QES28680.1"/>
    <property type="molecule type" value="Genomic_DNA"/>
</dbReference>
<dbReference type="Pfam" id="PF12079">
    <property type="entry name" value="DUF3558"/>
    <property type="match status" value="1"/>
</dbReference>
<dbReference type="AlphaFoldDB" id="A0A5P2BFD1"/>
<keyword evidence="2" id="KW-0732">Signal</keyword>
<evidence type="ECO:0000313" key="3">
    <source>
        <dbReference type="EMBL" id="QES28680.1"/>
    </source>
</evidence>
<protein>
    <submittedName>
        <fullName evidence="3">DUF3558 domain-containing protein</fullName>
    </submittedName>
</protein>
<proteinExistence type="predicted"/>
<accession>A0A5P2BFD1</accession>
<reference evidence="3 4" key="1">
    <citation type="submission" date="2018-05" db="EMBL/GenBank/DDBJ databases">
        <title>Streptomyces venezuelae.</title>
        <authorList>
            <person name="Kim W."/>
            <person name="Lee N."/>
            <person name="Cho B.-K."/>
        </authorList>
    </citation>
    <scope>NUCLEOTIDE SEQUENCE [LARGE SCALE GENOMIC DNA]</scope>
    <source>
        <strain evidence="3 4">ATCC 14583</strain>
    </source>
</reference>